<name>A0A4Q7KS96_9PSEU</name>
<dbReference type="HAMAP" id="MF_01114">
    <property type="entry name" value="RecX"/>
    <property type="match status" value="1"/>
</dbReference>
<feature type="domain" description="RecX second three-helical" evidence="7">
    <location>
        <begin position="81"/>
        <end position="121"/>
    </location>
</feature>
<feature type="region of interest" description="Disordered" evidence="6">
    <location>
        <begin position="1"/>
        <end position="35"/>
    </location>
</feature>
<evidence type="ECO:0000256" key="2">
    <source>
        <dbReference type="ARBA" id="ARBA00009695"/>
    </source>
</evidence>
<dbReference type="AlphaFoldDB" id="A0A4Q7KS96"/>
<evidence type="ECO:0000259" key="7">
    <source>
        <dbReference type="Pfam" id="PF02631"/>
    </source>
</evidence>
<dbReference type="InterPro" id="IPR003783">
    <property type="entry name" value="Regulatory_RecX"/>
</dbReference>
<comment type="subcellular location">
    <subcellularLocation>
        <location evidence="1 5">Cytoplasm</location>
    </subcellularLocation>
</comment>
<evidence type="ECO:0000313" key="11">
    <source>
        <dbReference type="Proteomes" id="UP000294257"/>
    </source>
</evidence>
<feature type="domain" description="RecX first three-helical" evidence="9">
    <location>
        <begin position="35"/>
        <end position="73"/>
    </location>
</feature>
<evidence type="ECO:0000259" key="8">
    <source>
        <dbReference type="Pfam" id="PF21981"/>
    </source>
</evidence>
<dbReference type="Proteomes" id="UP000294257">
    <property type="component" value="Unassembled WGS sequence"/>
</dbReference>
<accession>A0A4Q7KS96</accession>
<dbReference type="EMBL" id="SGWQ01000004">
    <property type="protein sequence ID" value="RZS38980.1"/>
    <property type="molecule type" value="Genomic_DNA"/>
</dbReference>
<dbReference type="InterPro" id="IPR036388">
    <property type="entry name" value="WH-like_DNA-bd_sf"/>
</dbReference>
<dbReference type="Pfam" id="PF02631">
    <property type="entry name" value="RecX_HTH2"/>
    <property type="match status" value="1"/>
</dbReference>
<feature type="compositionally biased region" description="Low complexity" evidence="6">
    <location>
        <begin position="24"/>
        <end position="35"/>
    </location>
</feature>
<dbReference type="GO" id="GO:0005737">
    <property type="term" value="C:cytoplasm"/>
    <property type="evidence" value="ECO:0007669"/>
    <property type="project" value="UniProtKB-SubCell"/>
</dbReference>
<evidence type="ECO:0000256" key="5">
    <source>
        <dbReference type="HAMAP-Rule" id="MF_01114"/>
    </source>
</evidence>
<dbReference type="PANTHER" id="PTHR33602">
    <property type="entry name" value="REGULATORY PROTEIN RECX FAMILY PROTEIN"/>
    <property type="match status" value="1"/>
</dbReference>
<organism evidence="10 11">
    <name type="scientific">Herbihabitans rhizosphaerae</name>
    <dbReference type="NCBI Taxonomy" id="1872711"/>
    <lineage>
        <taxon>Bacteria</taxon>
        <taxon>Bacillati</taxon>
        <taxon>Actinomycetota</taxon>
        <taxon>Actinomycetes</taxon>
        <taxon>Pseudonocardiales</taxon>
        <taxon>Pseudonocardiaceae</taxon>
        <taxon>Herbihabitans</taxon>
    </lineage>
</organism>
<dbReference type="OrthoDB" id="5244465at2"/>
<comment type="function">
    <text evidence="5">Modulates RecA activity.</text>
</comment>
<evidence type="ECO:0000259" key="9">
    <source>
        <dbReference type="Pfam" id="PF21982"/>
    </source>
</evidence>
<sequence>MSEPGRTRRGSGGPAGKKAQEKGQTAAPPDPAQQAKDICYRLLTVRARTRLELEQALRSKGIPDDVAESTLGKFDRAGLIDDASFAETWVRSRHEYQGLGRRALKAELRRKGVTDDVAAEAVDMVDADAEEERARGLVRKKLRAMGAADEQTKVRRLVGMLARKGYSEGLSFRIVREELSYLDPETTLLDDTLIE</sequence>
<evidence type="ECO:0000313" key="10">
    <source>
        <dbReference type="EMBL" id="RZS38980.1"/>
    </source>
</evidence>
<evidence type="ECO:0000256" key="4">
    <source>
        <dbReference type="ARBA" id="ARBA00022490"/>
    </source>
</evidence>
<comment type="caution">
    <text evidence="10">The sequence shown here is derived from an EMBL/GenBank/DDBJ whole genome shotgun (WGS) entry which is preliminary data.</text>
</comment>
<evidence type="ECO:0000256" key="1">
    <source>
        <dbReference type="ARBA" id="ARBA00004496"/>
    </source>
</evidence>
<dbReference type="InterPro" id="IPR053924">
    <property type="entry name" value="RecX_HTH_2nd"/>
</dbReference>
<dbReference type="PANTHER" id="PTHR33602:SF1">
    <property type="entry name" value="REGULATORY PROTEIN RECX FAMILY PROTEIN"/>
    <property type="match status" value="1"/>
</dbReference>
<gene>
    <name evidence="5" type="primary">recX</name>
    <name evidence="10" type="ORF">EV193_104191</name>
</gene>
<dbReference type="Pfam" id="PF21982">
    <property type="entry name" value="RecX_HTH1"/>
    <property type="match status" value="1"/>
</dbReference>
<comment type="similarity">
    <text evidence="2 5">Belongs to the RecX family.</text>
</comment>
<reference evidence="10 11" key="1">
    <citation type="submission" date="2019-02" db="EMBL/GenBank/DDBJ databases">
        <title>Genomic Encyclopedia of Type Strains, Phase IV (KMG-IV): sequencing the most valuable type-strain genomes for metagenomic binning, comparative biology and taxonomic classification.</title>
        <authorList>
            <person name="Goeker M."/>
        </authorList>
    </citation>
    <scope>NUCLEOTIDE SEQUENCE [LARGE SCALE GENOMIC DNA]</scope>
    <source>
        <strain evidence="10 11">DSM 101727</strain>
    </source>
</reference>
<keyword evidence="4 5" id="KW-0963">Cytoplasm</keyword>
<evidence type="ECO:0000256" key="3">
    <source>
        <dbReference type="ARBA" id="ARBA00018111"/>
    </source>
</evidence>
<dbReference type="GO" id="GO:0006282">
    <property type="term" value="P:regulation of DNA repair"/>
    <property type="evidence" value="ECO:0007669"/>
    <property type="project" value="UniProtKB-UniRule"/>
</dbReference>
<dbReference type="Gene3D" id="1.10.10.10">
    <property type="entry name" value="Winged helix-like DNA-binding domain superfamily/Winged helix DNA-binding domain"/>
    <property type="match status" value="2"/>
</dbReference>
<dbReference type="Pfam" id="PF21981">
    <property type="entry name" value="RecX_HTH3"/>
    <property type="match status" value="1"/>
</dbReference>
<dbReference type="InterPro" id="IPR053925">
    <property type="entry name" value="RecX_HTH_3rd"/>
</dbReference>
<feature type="domain" description="RecX third three-helical" evidence="8">
    <location>
        <begin position="130"/>
        <end position="170"/>
    </location>
</feature>
<protein>
    <recommendedName>
        <fullName evidence="3 5">Regulatory protein RecX</fullName>
    </recommendedName>
</protein>
<dbReference type="InterPro" id="IPR053926">
    <property type="entry name" value="RecX_HTH_1st"/>
</dbReference>
<keyword evidence="11" id="KW-1185">Reference proteome</keyword>
<proteinExistence type="inferred from homology"/>
<evidence type="ECO:0000256" key="6">
    <source>
        <dbReference type="SAM" id="MobiDB-lite"/>
    </source>
</evidence>